<organism evidence="5 6">
    <name type="scientific">Sharpea azabuensis</name>
    <dbReference type="NCBI Taxonomy" id="322505"/>
    <lineage>
        <taxon>Bacteria</taxon>
        <taxon>Bacillati</taxon>
        <taxon>Bacillota</taxon>
        <taxon>Erysipelotrichia</taxon>
        <taxon>Erysipelotrichales</taxon>
        <taxon>Coprobacillaceae</taxon>
        <taxon>Sharpea</taxon>
    </lineage>
</organism>
<dbReference type="STRING" id="322505.SAMN04487836_1265"/>
<accession>A0A1H6XTG3</accession>
<gene>
    <name evidence="5" type="ORF">SAMN04487834_10924</name>
</gene>
<dbReference type="SMART" id="SM00347">
    <property type="entry name" value="HTH_MARR"/>
    <property type="match status" value="1"/>
</dbReference>
<feature type="domain" description="HTH marR-type" evidence="4">
    <location>
        <begin position="1"/>
        <end position="140"/>
    </location>
</feature>
<dbReference type="AlphaFoldDB" id="A0A1H6XTG3"/>
<protein>
    <submittedName>
        <fullName evidence="5">DNA-binding transcriptional regulator, MarR family</fullName>
    </submittedName>
</protein>
<evidence type="ECO:0000256" key="3">
    <source>
        <dbReference type="ARBA" id="ARBA00023163"/>
    </source>
</evidence>
<keyword evidence="6" id="KW-1185">Reference proteome</keyword>
<evidence type="ECO:0000259" key="4">
    <source>
        <dbReference type="PROSITE" id="PS50995"/>
    </source>
</evidence>
<evidence type="ECO:0000256" key="1">
    <source>
        <dbReference type="ARBA" id="ARBA00023015"/>
    </source>
</evidence>
<dbReference type="RefSeq" id="WP_074732833.1">
    <property type="nucleotide sequence ID" value="NZ_FNYK01000092.1"/>
</dbReference>
<dbReference type="PANTHER" id="PTHR42756">
    <property type="entry name" value="TRANSCRIPTIONAL REGULATOR, MARR"/>
    <property type="match status" value="1"/>
</dbReference>
<dbReference type="EMBL" id="FNYK01000092">
    <property type="protein sequence ID" value="SEJ28160.1"/>
    <property type="molecule type" value="Genomic_DNA"/>
</dbReference>
<evidence type="ECO:0000313" key="6">
    <source>
        <dbReference type="Proteomes" id="UP000183028"/>
    </source>
</evidence>
<dbReference type="PANTHER" id="PTHR42756:SF1">
    <property type="entry name" value="TRANSCRIPTIONAL REPRESSOR OF EMRAB OPERON"/>
    <property type="match status" value="1"/>
</dbReference>
<dbReference type="InterPro" id="IPR036390">
    <property type="entry name" value="WH_DNA-bd_sf"/>
</dbReference>
<reference evidence="6" key="1">
    <citation type="submission" date="2016-10" db="EMBL/GenBank/DDBJ databases">
        <authorList>
            <person name="Varghese N."/>
        </authorList>
    </citation>
    <scope>NUCLEOTIDE SEQUENCE [LARGE SCALE GENOMIC DNA]</scope>
    <source>
        <strain evidence="6">DSM 20406</strain>
    </source>
</reference>
<dbReference type="Pfam" id="PF13463">
    <property type="entry name" value="HTH_27"/>
    <property type="match status" value="1"/>
</dbReference>
<keyword evidence="3" id="KW-0804">Transcription</keyword>
<dbReference type="eggNOG" id="COG1846">
    <property type="taxonomic scope" value="Bacteria"/>
</dbReference>
<keyword evidence="1" id="KW-0805">Transcription regulation</keyword>
<dbReference type="InterPro" id="IPR000835">
    <property type="entry name" value="HTH_MarR-typ"/>
</dbReference>
<dbReference type="Proteomes" id="UP000183028">
    <property type="component" value="Unassembled WGS sequence"/>
</dbReference>
<dbReference type="GO" id="GO:0003700">
    <property type="term" value="F:DNA-binding transcription factor activity"/>
    <property type="evidence" value="ECO:0007669"/>
    <property type="project" value="InterPro"/>
</dbReference>
<name>A0A1H6XTG3_9FIRM</name>
<dbReference type="InterPro" id="IPR036388">
    <property type="entry name" value="WH-like_DNA-bd_sf"/>
</dbReference>
<dbReference type="GO" id="GO:0003677">
    <property type="term" value="F:DNA binding"/>
    <property type="evidence" value="ECO:0007669"/>
    <property type="project" value="UniProtKB-KW"/>
</dbReference>
<evidence type="ECO:0000256" key="2">
    <source>
        <dbReference type="ARBA" id="ARBA00023125"/>
    </source>
</evidence>
<sequence>MDNIKINFMNVISNVFTSVMKAQEEYIRHSEYSNLSLTEMHVLEAVKKENFPTMSNVSARLKITIGTLTTNVKTIIKKGYLTKKPYPKDHRFMILSLTPRGEDALKVHDQFHQEIIHILDHAIPESEFSFVYHAFEQVQDEVKTFNEELKNKNKGQSQ</sequence>
<proteinExistence type="predicted"/>
<dbReference type="PROSITE" id="PS50995">
    <property type="entry name" value="HTH_MARR_2"/>
    <property type="match status" value="1"/>
</dbReference>
<dbReference type="Gene3D" id="1.10.10.10">
    <property type="entry name" value="Winged helix-like DNA-binding domain superfamily/Winged helix DNA-binding domain"/>
    <property type="match status" value="1"/>
</dbReference>
<keyword evidence="2 5" id="KW-0238">DNA-binding</keyword>
<dbReference type="SUPFAM" id="SSF46785">
    <property type="entry name" value="Winged helix' DNA-binding domain"/>
    <property type="match status" value="1"/>
</dbReference>
<evidence type="ECO:0000313" key="5">
    <source>
        <dbReference type="EMBL" id="SEJ28160.1"/>
    </source>
</evidence>